<proteinExistence type="predicted"/>
<accession>A0A5J4UYX6</accession>
<evidence type="ECO:0000256" key="1">
    <source>
        <dbReference type="SAM" id="MobiDB-lite"/>
    </source>
</evidence>
<dbReference type="AlphaFoldDB" id="A0A5J4UYX6"/>
<reference evidence="2 3" key="1">
    <citation type="submission" date="2019-03" db="EMBL/GenBank/DDBJ databases">
        <title>Single cell metagenomics reveals metabolic interactions within the superorganism composed of flagellate Streblomastix strix and complex community of Bacteroidetes bacteria on its surface.</title>
        <authorList>
            <person name="Treitli S.C."/>
            <person name="Kolisko M."/>
            <person name="Husnik F."/>
            <person name="Keeling P."/>
            <person name="Hampl V."/>
        </authorList>
    </citation>
    <scope>NUCLEOTIDE SEQUENCE [LARGE SCALE GENOMIC DNA]</scope>
    <source>
        <strain evidence="2">ST1C</strain>
    </source>
</reference>
<gene>
    <name evidence="2" type="ORF">EZS28_029518</name>
</gene>
<feature type="region of interest" description="Disordered" evidence="1">
    <location>
        <begin position="157"/>
        <end position="184"/>
    </location>
</feature>
<evidence type="ECO:0000313" key="2">
    <source>
        <dbReference type="EMBL" id="KAA6374955.1"/>
    </source>
</evidence>
<sequence>MKERIIQNNPVKENPTRLASASVEKQMEKPRDYVRRIAQIFEQECIDKITKYSVPTMIMRFTVPAIIHNVYFERKLSISQEDGDAELKITKIPLLFHKQEVNVIQQTLGTATQDIGENSPNGDFAFSAESGTVWMYDQNWYNSGDIVSDQVTPASDATPLVDGGTGVAGTSNEYSRGDHKHPLQVSDVLPSKDTAVVTVGQASSYARSDHQHPILTVDTIPNSDSTDGSYGTVDSYARNDHSHPINVQTNTSIVPVVNGVGNNGTSVYYSRHDHIHPQQLTYDGNVTAIKFIKTGGTINDILLADGTTKQQYYASKLYHVVDQSQYIKLCKFIALNTSTDNSIEFKVATRRGFGQIQFKQHWSNSTGISNYQNKFIPSLASGLNSAWIIYFETDLDRYGELWCLIDSYSYNTVIYQTDISAFQGNITEILTTDAQPALPTGIDAQNPLGFTIVKAGQETQANRGLQISADGNTLSFNGQVIVGGSVKLFVRQYNLMGYKKSWYGWWILY</sequence>
<dbReference type="EMBL" id="SNRW01011592">
    <property type="protein sequence ID" value="KAA6374955.1"/>
    <property type="molecule type" value="Genomic_DNA"/>
</dbReference>
<dbReference type="Proteomes" id="UP000324800">
    <property type="component" value="Unassembled WGS sequence"/>
</dbReference>
<evidence type="ECO:0000313" key="3">
    <source>
        <dbReference type="Proteomes" id="UP000324800"/>
    </source>
</evidence>
<comment type="caution">
    <text evidence="2">The sequence shown here is derived from an EMBL/GenBank/DDBJ whole genome shotgun (WGS) entry which is preliminary data.</text>
</comment>
<organism evidence="2 3">
    <name type="scientific">Streblomastix strix</name>
    <dbReference type="NCBI Taxonomy" id="222440"/>
    <lineage>
        <taxon>Eukaryota</taxon>
        <taxon>Metamonada</taxon>
        <taxon>Preaxostyla</taxon>
        <taxon>Oxymonadida</taxon>
        <taxon>Streblomastigidae</taxon>
        <taxon>Streblomastix</taxon>
    </lineage>
</organism>
<name>A0A5J4UYX6_9EUKA</name>
<protein>
    <submittedName>
        <fullName evidence="2">Uncharacterized protein</fullName>
    </submittedName>
</protein>